<accession>A0ABQ0JSS9</accession>
<evidence type="ECO:0000256" key="9">
    <source>
        <dbReference type="ARBA" id="ARBA00038592"/>
    </source>
</evidence>
<keyword evidence="7" id="KW-0238">DNA-binding</keyword>
<dbReference type="InterPro" id="IPR002729">
    <property type="entry name" value="CRISPR-assoc_Cas1"/>
</dbReference>
<keyword evidence="8" id="KW-0464">Manganese</keyword>
<dbReference type="CDD" id="cd09634">
    <property type="entry name" value="Cas1_I-II-III"/>
    <property type="match status" value="1"/>
</dbReference>
<evidence type="ECO:0000256" key="7">
    <source>
        <dbReference type="ARBA" id="ARBA00023125"/>
    </source>
</evidence>
<sequence length="180" mass="20959">MVSRRQIPKNDLFGVRIAKVGLTELSFPGRQKHPSPDPVNAPLSLSYTMIFSELSSLLYGLGFDPYLAYYHSIDYGRASLASDLMEKFRAPVADRLTLNLMNNRVFGQEDFYSNPNEGVYLRRETLKRYFVEYEAMLNREFVRQETRENTTFRKCFRLQAERLASSIQNTIPYIPFEFGI</sequence>
<comment type="caution">
    <text evidence="10">The sequence shown here is derived from an EMBL/GenBank/DDBJ whole genome shotgun (WGS) entry which is preliminary data.</text>
</comment>
<dbReference type="PANTHER" id="PTHR34353:SF2">
    <property type="entry name" value="CRISPR-ASSOCIATED ENDONUCLEASE CAS1 1"/>
    <property type="match status" value="1"/>
</dbReference>
<evidence type="ECO:0000256" key="2">
    <source>
        <dbReference type="ARBA" id="ARBA00022723"/>
    </source>
</evidence>
<keyword evidence="1" id="KW-0540">Nuclease</keyword>
<keyword evidence="2" id="KW-0479">Metal-binding</keyword>
<dbReference type="InterPro" id="IPR042206">
    <property type="entry name" value="CRISPR-assoc_Cas1_C"/>
</dbReference>
<evidence type="ECO:0000256" key="8">
    <source>
        <dbReference type="ARBA" id="ARBA00023211"/>
    </source>
</evidence>
<keyword evidence="4" id="KW-0378">Hydrolase</keyword>
<proteinExistence type="predicted"/>
<dbReference type="PANTHER" id="PTHR34353">
    <property type="entry name" value="CRISPR-ASSOCIATED ENDONUCLEASE CAS1 1"/>
    <property type="match status" value="1"/>
</dbReference>
<keyword evidence="6" id="KW-0051">Antiviral defense</keyword>
<dbReference type="NCBIfam" id="TIGR00287">
    <property type="entry name" value="cas1"/>
    <property type="match status" value="1"/>
</dbReference>
<keyword evidence="3" id="KW-0255">Endonuclease</keyword>
<dbReference type="Gene3D" id="1.20.120.920">
    <property type="entry name" value="CRISPR-associated endonuclease Cas1, C-terminal domain"/>
    <property type="match status" value="1"/>
</dbReference>
<keyword evidence="5" id="KW-0460">Magnesium</keyword>
<name>A0ABQ0JSS9_9BACT</name>
<evidence type="ECO:0000256" key="1">
    <source>
        <dbReference type="ARBA" id="ARBA00022722"/>
    </source>
</evidence>
<keyword evidence="11" id="KW-1185">Reference proteome</keyword>
<dbReference type="Proteomes" id="UP000032309">
    <property type="component" value="Unassembled WGS sequence"/>
</dbReference>
<dbReference type="EMBL" id="BAFN01000001">
    <property type="protein sequence ID" value="GAN31776.1"/>
    <property type="molecule type" value="Genomic_DNA"/>
</dbReference>
<evidence type="ECO:0000313" key="10">
    <source>
        <dbReference type="EMBL" id="GAN31776.1"/>
    </source>
</evidence>
<evidence type="ECO:0000313" key="11">
    <source>
        <dbReference type="Proteomes" id="UP000032309"/>
    </source>
</evidence>
<dbReference type="Pfam" id="PF01867">
    <property type="entry name" value="Cas_Cas1"/>
    <property type="match status" value="1"/>
</dbReference>
<evidence type="ECO:0000256" key="4">
    <source>
        <dbReference type="ARBA" id="ARBA00022801"/>
    </source>
</evidence>
<evidence type="ECO:0000256" key="5">
    <source>
        <dbReference type="ARBA" id="ARBA00022842"/>
    </source>
</evidence>
<comment type="subunit">
    <text evidence="9">Homodimer, forms a heterotetramer with a Cas2 homodimer.</text>
</comment>
<protein>
    <submittedName>
        <fullName evidence="10">CRISPR-associated Cas1 family protein</fullName>
    </submittedName>
</protein>
<gene>
    <name evidence="10" type="ORF">BROSI_A0280</name>
</gene>
<evidence type="ECO:0000256" key="6">
    <source>
        <dbReference type="ARBA" id="ARBA00023118"/>
    </source>
</evidence>
<reference evidence="11" key="1">
    <citation type="journal article" date="2015" name="Genome Announc.">
        <title>Draft Genome Sequence of an Anaerobic Ammonium-Oxidizing Bacterium, "Candidatus Brocadia sinica".</title>
        <authorList>
            <person name="Oshiki M."/>
            <person name="Shinyako-Hata K."/>
            <person name="Satoh H."/>
            <person name="Okabe S."/>
        </authorList>
    </citation>
    <scope>NUCLEOTIDE SEQUENCE [LARGE SCALE GENOMIC DNA]</scope>
    <source>
        <strain evidence="11">JPN1</strain>
    </source>
</reference>
<dbReference type="InterPro" id="IPR050646">
    <property type="entry name" value="Cas1"/>
</dbReference>
<evidence type="ECO:0000256" key="3">
    <source>
        <dbReference type="ARBA" id="ARBA00022759"/>
    </source>
</evidence>
<organism evidence="10 11">
    <name type="scientific">Candidatus Brocadia sinica JPN1</name>
    <dbReference type="NCBI Taxonomy" id="1197129"/>
    <lineage>
        <taxon>Bacteria</taxon>
        <taxon>Pseudomonadati</taxon>
        <taxon>Planctomycetota</taxon>
        <taxon>Candidatus Brocadiia</taxon>
        <taxon>Candidatus Brocadiales</taxon>
        <taxon>Candidatus Brocadiaceae</taxon>
        <taxon>Candidatus Brocadia</taxon>
    </lineage>
</organism>